<dbReference type="InterPro" id="IPR000719">
    <property type="entry name" value="Prot_kinase_dom"/>
</dbReference>
<name>A0A699YII5_HAELA</name>
<evidence type="ECO:0000313" key="3">
    <source>
        <dbReference type="Proteomes" id="UP000485058"/>
    </source>
</evidence>
<dbReference type="Pfam" id="PF00069">
    <property type="entry name" value="Pkinase"/>
    <property type="match status" value="1"/>
</dbReference>
<dbReference type="InterPro" id="IPR011009">
    <property type="entry name" value="Kinase-like_dom_sf"/>
</dbReference>
<proteinExistence type="predicted"/>
<evidence type="ECO:0000313" key="2">
    <source>
        <dbReference type="EMBL" id="GFH10000.1"/>
    </source>
</evidence>
<dbReference type="GO" id="GO:0004672">
    <property type="term" value="F:protein kinase activity"/>
    <property type="evidence" value="ECO:0007669"/>
    <property type="project" value="InterPro"/>
</dbReference>
<dbReference type="Gene3D" id="1.10.510.10">
    <property type="entry name" value="Transferase(Phosphotransferase) domain 1"/>
    <property type="match status" value="1"/>
</dbReference>
<evidence type="ECO:0000259" key="1">
    <source>
        <dbReference type="PROSITE" id="PS50011"/>
    </source>
</evidence>
<dbReference type="PROSITE" id="PS50011">
    <property type="entry name" value="PROTEIN_KINASE_DOM"/>
    <property type="match status" value="1"/>
</dbReference>
<feature type="domain" description="Protein kinase" evidence="1">
    <location>
        <begin position="1"/>
        <end position="48"/>
    </location>
</feature>
<protein>
    <submittedName>
        <fullName evidence="2">Polyubiquitin-A</fullName>
    </submittedName>
</protein>
<keyword evidence="3" id="KW-1185">Reference proteome</keyword>
<gene>
    <name evidence="2" type="ORF">HaLaN_05242</name>
</gene>
<comment type="caution">
    <text evidence="2">The sequence shown here is derived from an EMBL/GenBank/DDBJ whole genome shotgun (WGS) entry which is preliminary data.</text>
</comment>
<sequence>AFFLPAVGGTGKQARTTSFVGTAEFVSPEVLSNQPLSYPADLWALGCL</sequence>
<organism evidence="2 3">
    <name type="scientific">Haematococcus lacustris</name>
    <name type="common">Green alga</name>
    <name type="synonym">Haematococcus pluvialis</name>
    <dbReference type="NCBI Taxonomy" id="44745"/>
    <lineage>
        <taxon>Eukaryota</taxon>
        <taxon>Viridiplantae</taxon>
        <taxon>Chlorophyta</taxon>
        <taxon>core chlorophytes</taxon>
        <taxon>Chlorophyceae</taxon>
        <taxon>CS clade</taxon>
        <taxon>Chlamydomonadales</taxon>
        <taxon>Haematococcaceae</taxon>
        <taxon>Haematococcus</taxon>
    </lineage>
</organism>
<feature type="non-terminal residue" evidence="2">
    <location>
        <position position="1"/>
    </location>
</feature>
<dbReference type="EMBL" id="BLLF01000280">
    <property type="protein sequence ID" value="GFH10000.1"/>
    <property type="molecule type" value="Genomic_DNA"/>
</dbReference>
<dbReference type="AlphaFoldDB" id="A0A699YII5"/>
<accession>A0A699YII5</accession>
<feature type="non-terminal residue" evidence="2">
    <location>
        <position position="48"/>
    </location>
</feature>
<dbReference type="SUPFAM" id="SSF56112">
    <property type="entry name" value="Protein kinase-like (PK-like)"/>
    <property type="match status" value="1"/>
</dbReference>
<reference evidence="2 3" key="1">
    <citation type="submission" date="2020-02" db="EMBL/GenBank/DDBJ databases">
        <title>Draft genome sequence of Haematococcus lacustris strain NIES-144.</title>
        <authorList>
            <person name="Morimoto D."/>
            <person name="Nakagawa S."/>
            <person name="Yoshida T."/>
            <person name="Sawayama S."/>
        </authorList>
    </citation>
    <scope>NUCLEOTIDE SEQUENCE [LARGE SCALE GENOMIC DNA]</scope>
    <source>
        <strain evidence="2 3">NIES-144</strain>
    </source>
</reference>
<dbReference type="GO" id="GO:0005524">
    <property type="term" value="F:ATP binding"/>
    <property type="evidence" value="ECO:0007669"/>
    <property type="project" value="InterPro"/>
</dbReference>
<dbReference type="Proteomes" id="UP000485058">
    <property type="component" value="Unassembled WGS sequence"/>
</dbReference>